<comment type="subcellular location">
    <subcellularLocation>
        <location evidence="2 20">Secreted</location>
    </subcellularLocation>
</comment>
<feature type="binding site" evidence="17">
    <location>
        <position position="255"/>
    </location>
    <ligand>
        <name>Ca(2+)</name>
        <dbReference type="ChEBI" id="CHEBI:29108"/>
        <label>2</label>
    </ligand>
</feature>
<evidence type="ECO:0000256" key="12">
    <source>
        <dbReference type="ARBA" id="ARBA00023157"/>
    </source>
</evidence>
<feature type="signal peptide" evidence="20">
    <location>
        <begin position="1"/>
        <end position="29"/>
    </location>
</feature>
<evidence type="ECO:0000256" key="3">
    <source>
        <dbReference type="ARBA" id="ARBA00006873"/>
    </source>
</evidence>
<evidence type="ECO:0000313" key="22">
    <source>
        <dbReference type="EMBL" id="KAJ1691801.1"/>
    </source>
</evidence>
<evidence type="ECO:0000256" key="14">
    <source>
        <dbReference type="ARBA" id="ARBA00023324"/>
    </source>
</evidence>
<dbReference type="PANTHER" id="PTHR31517:SF48">
    <property type="entry name" value="PEROXIDASE 16-RELATED"/>
    <property type="match status" value="1"/>
</dbReference>
<evidence type="ECO:0000256" key="5">
    <source>
        <dbReference type="ARBA" id="ARBA00022559"/>
    </source>
</evidence>
<feature type="chain" id="PRO_5040527531" description="Peroxidase" evidence="20">
    <location>
        <begin position="30"/>
        <end position="355"/>
    </location>
</feature>
<keyword evidence="20" id="KW-0964">Secreted</keyword>
<feature type="binding site" evidence="17">
    <location>
        <position position="258"/>
    </location>
    <ligand>
        <name>Ca(2+)</name>
        <dbReference type="ChEBI" id="CHEBI:29108"/>
        <label>2</label>
    </ligand>
</feature>
<evidence type="ECO:0000256" key="16">
    <source>
        <dbReference type="PIRSR" id="PIRSR600823-2"/>
    </source>
</evidence>
<proteinExistence type="inferred from homology"/>
<keyword evidence="8 20" id="KW-0732">Signal</keyword>
<dbReference type="FunFam" id="1.10.520.10:FF:000009">
    <property type="entry name" value="Peroxidase"/>
    <property type="match status" value="1"/>
</dbReference>
<dbReference type="FunFam" id="1.10.420.10:FF:000006">
    <property type="entry name" value="Peroxidase"/>
    <property type="match status" value="1"/>
</dbReference>
<feature type="binding site" evidence="17">
    <location>
        <position position="103"/>
    </location>
    <ligand>
        <name>Ca(2+)</name>
        <dbReference type="ChEBI" id="CHEBI:29108"/>
        <label>1</label>
    </ligand>
</feature>
<evidence type="ECO:0000256" key="13">
    <source>
        <dbReference type="ARBA" id="ARBA00023180"/>
    </source>
</evidence>
<evidence type="ECO:0000256" key="11">
    <source>
        <dbReference type="ARBA" id="ARBA00023004"/>
    </source>
</evidence>
<dbReference type="GO" id="GO:0046872">
    <property type="term" value="F:metal ion binding"/>
    <property type="evidence" value="ECO:0007669"/>
    <property type="project" value="UniProtKB-UniRule"/>
</dbReference>
<dbReference type="PROSITE" id="PS00436">
    <property type="entry name" value="PEROXIDASE_2"/>
    <property type="match status" value="1"/>
</dbReference>
<keyword evidence="14 20" id="KW-0376">Hydrogen peroxide</keyword>
<keyword evidence="7 17" id="KW-0479">Metal-binding</keyword>
<gene>
    <name evidence="22" type="ORF">LUZ63_015956</name>
</gene>
<feature type="site" description="Transition state stabilizer" evidence="18">
    <location>
        <position position="77"/>
    </location>
</feature>
<evidence type="ECO:0000256" key="9">
    <source>
        <dbReference type="ARBA" id="ARBA00022837"/>
    </source>
</evidence>
<comment type="cofactor">
    <cofactor evidence="17 20">
        <name>heme b</name>
        <dbReference type="ChEBI" id="CHEBI:60344"/>
    </cofactor>
    <text evidence="17 20">Binds 1 heme b (iron(II)-protoporphyrin IX) group per subunit.</text>
</comment>
<comment type="cofactor">
    <cofactor evidence="17 20">
        <name>Ca(2+)</name>
        <dbReference type="ChEBI" id="CHEBI:29108"/>
    </cofactor>
    <text evidence="17 20">Binds 2 calcium ions per subunit.</text>
</comment>
<dbReference type="Pfam" id="PF00141">
    <property type="entry name" value="peroxidase"/>
    <property type="match status" value="1"/>
</dbReference>
<feature type="binding site" evidence="17">
    <location>
        <position position="85"/>
    </location>
    <ligand>
        <name>Ca(2+)</name>
        <dbReference type="ChEBI" id="CHEBI:29108"/>
        <label>1</label>
    </ligand>
</feature>
<dbReference type="PANTHER" id="PTHR31517">
    <property type="match status" value="1"/>
</dbReference>
<dbReference type="OrthoDB" id="2113341at2759"/>
<feature type="binding site" evidence="17">
    <location>
        <position position="89"/>
    </location>
    <ligand>
        <name>Ca(2+)</name>
        <dbReference type="ChEBI" id="CHEBI:29108"/>
        <label>1</label>
    </ligand>
</feature>
<dbReference type="GO" id="GO:0020037">
    <property type="term" value="F:heme binding"/>
    <property type="evidence" value="ECO:0007669"/>
    <property type="project" value="UniProtKB-UniRule"/>
</dbReference>
<dbReference type="GO" id="GO:0140825">
    <property type="term" value="F:lactoperoxidase activity"/>
    <property type="evidence" value="ECO:0007669"/>
    <property type="project" value="UniProtKB-EC"/>
</dbReference>
<evidence type="ECO:0000259" key="21">
    <source>
        <dbReference type="PROSITE" id="PS50873"/>
    </source>
</evidence>
<comment type="caution">
    <text evidence="22">The sequence shown here is derived from an EMBL/GenBank/DDBJ whole genome shotgun (WGS) entry which is preliminary data.</text>
</comment>
<keyword evidence="11 17" id="KW-0408">Iron</keyword>
<dbReference type="CDD" id="cd00693">
    <property type="entry name" value="secretory_peroxidase"/>
    <property type="match status" value="1"/>
</dbReference>
<feature type="disulfide bond" evidence="19">
    <location>
        <begin position="50"/>
        <end position="131"/>
    </location>
</feature>
<comment type="catalytic activity">
    <reaction evidence="1 20">
        <text>2 a phenolic donor + H2O2 = 2 a phenolic radical donor + 2 H2O</text>
        <dbReference type="Rhea" id="RHEA:56136"/>
        <dbReference type="ChEBI" id="CHEBI:15377"/>
        <dbReference type="ChEBI" id="CHEBI:16240"/>
        <dbReference type="ChEBI" id="CHEBI:139520"/>
        <dbReference type="ChEBI" id="CHEBI:139521"/>
        <dbReference type="EC" id="1.11.1.7"/>
    </reaction>
</comment>
<evidence type="ECO:0000256" key="1">
    <source>
        <dbReference type="ARBA" id="ARBA00000189"/>
    </source>
</evidence>
<keyword evidence="23" id="KW-1185">Reference proteome</keyword>
<comment type="function">
    <text evidence="20">Removal of H(2)O(2), oxidation of toxic reductants, biosynthesis and degradation of lignin, suberization, auxin catabolism, response to environmental stresses such as wounding, pathogen attack and oxidative stress.</text>
</comment>
<keyword evidence="13" id="KW-0325">Glycoprotein</keyword>
<dbReference type="GO" id="GO:0042744">
    <property type="term" value="P:hydrogen peroxide catabolic process"/>
    <property type="evidence" value="ECO:0007669"/>
    <property type="project" value="UniProtKB-KW"/>
</dbReference>
<evidence type="ECO:0000256" key="19">
    <source>
        <dbReference type="PIRSR" id="PIRSR600823-5"/>
    </source>
</evidence>
<feature type="disulfide bond" evidence="19">
    <location>
        <begin position="217"/>
        <end position="243"/>
    </location>
</feature>
<dbReference type="PRINTS" id="PR00458">
    <property type="entry name" value="PEROXIDASE"/>
</dbReference>
<feature type="binding site" evidence="17">
    <location>
        <position position="91"/>
    </location>
    <ligand>
        <name>Ca(2+)</name>
        <dbReference type="ChEBI" id="CHEBI:29108"/>
        <label>1</label>
    </ligand>
</feature>
<dbReference type="Gene3D" id="1.10.520.10">
    <property type="match status" value="1"/>
</dbReference>
<dbReference type="EC" id="1.11.1.7" evidence="4 20"/>
<evidence type="ECO:0000256" key="4">
    <source>
        <dbReference type="ARBA" id="ARBA00012313"/>
    </source>
</evidence>
<dbReference type="GO" id="GO:0005576">
    <property type="term" value="C:extracellular region"/>
    <property type="evidence" value="ECO:0007669"/>
    <property type="project" value="UniProtKB-SubCell"/>
</dbReference>
<sequence>MAARTCSFVSLLLLATSLAVISLSPATNADSYTYPPLQKGLDFSYYKSTCPQLESIVKNYLKKAFKSDIGLAAGLLRLHFHDCFVQGCDASVLLDGSASGPGEKQAPPNLTLRPAAFKAINEIRALIDKACGRVVSCADVVALTARDSVSLSGGPNYKVPLGRRDGLNFASRDDTLANLPPPSSNVTKLLSALNGLGLDTNDLVALSGGHTIGLAHCTSFDDRLFPQDPTMNKWFASHLKLTCPVKNTTNTTVNDIRTPNTFDNKYYVDLLNRQGLFTSDQDMYTDSRTKPIVIDFAKNQDLFFQKFVYSMVKMGQLSVLTGTNGEIRANCSAKNPSRFGILQPVIQIIGDTQLF</sequence>
<feature type="binding site" evidence="17">
    <location>
        <position position="82"/>
    </location>
    <ligand>
        <name>Ca(2+)</name>
        <dbReference type="ChEBI" id="CHEBI:29108"/>
        <label>1</label>
    </ligand>
</feature>
<dbReference type="PRINTS" id="PR00461">
    <property type="entry name" value="PLPEROXIDASE"/>
</dbReference>
<feature type="binding site" description="axial binding residue" evidence="17">
    <location>
        <position position="210"/>
    </location>
    <ligand>
        <name>heme b</name>
        <dbReference type="ChEBI" id="CHEBI:60344"/>
    </ligand>
    <ligandPart>
        <name>Fe</name>
        <dbReference type="ChEBI" id="CHEBI:18248"/>
    </ligandPart>
</feature>
<feature type="binding site" evidence="17">
    <location>
        <position position="211"/>
    </location>
    <ligand>
        <name>Ca(2+)</name>
        <dbReference type="ChEBI" id="CHEBI:29108"/>
        <label>2</label>
    </ligand>
</feature>
<dbReference type="InterPro" id="IPR019794">
    <property type="entry name" value="Peroxidases_AS"/>
</dbReference>
<feature type="domain" description="Plant heme peroxidase family profile" evidence="21">
    <location>
        <begin position="40"/>
        <end position="335"/>
    </location>
</feature>
<evidence type="ECO:0000256" key="8">
    <source>
        <dbReference type="ARBA" id="ARBA00022729"/>
    </source>
</evidence>
<dbReference type="PROSITE" id="PS50873">
    <property type="entry name" value="PEROXIDASE_4"/>
    <property type="match status" value="1"/>
</dbReference>
<evidence type="ECO:0000256" key="10">
    <source>
        <dbReference type="ARBA" id="ARBA00023002"/>
    </source>
</evidence>
<comment type="similarity">
    <text evidence="3">Belongs to the peroxidase family. Ascorbate peroxidase subfamily.</text>
</comment>
<dbReference type="PROSITE" id="PS00435">
    <property type="entry name" value="PEROXIDASE_1"/>
    <property type="match status" value="1"/>
</dbReference>
<dbReference type="EMBL" id="JAMQYH010000004">
    <property type="protein sequence ID" value="KAJ1691801.1"/>
    <property type="molecule type" value="Genomic_DNA"/>
</dbReference>
<evidence type="ECO:0000256" key="6">
    <source>
        <dbReference type="ARBA" id="ARBA00022617"/>
    </source>
</evidence>
<dbReference type="AlphaFoldDB" id="A0A9Q0CDA1"/>
<dbReference type="InterPro" id="IPR002016">
    <property type="entry name" value="Haem_peroxidase"/>
</dbReference>
<dbReference type="InterPro" id="IPR019793">
    <property type="entry name" value="Peroxidases_heam-ligand_BS"/>
</dbReference>
<accession>A0A9Q0CDA1</accession>
<feature type="binding site" evidence="17">
    <location>
        <position position="263"/>
    </location>
    <ligand>
        <name>Ca(2+)</name>
        <dbReference type="ChEBI" id="CHEBI:29108"/>
        <label>2</label>
    </ligand>
</feature>
<feature type="binding site" evidence="17">
    <location>
        <position position="87"/>
    </location>
    <ligand>
        <name>Ca(2+)</name>
        <dbReference type="ChEBI" id="CHEBI:29108"/>
        <label>1</label>
    </ligand>
</feature>
<keyword evidence="12 19" id="KW-1015">Disulfide bond</keyword>
<dbReference type="SUPFAM" id="SSF48113">
    <property type="entry name" value="Heme-dependent peroxidases"/>
    <property type="match status" value="1"/>
</dbReference>
<evidence type="ECO:0000256" key="17">
    <source>
        <dbReference type="PIRSR" id="PIRSR600823-3"/>
    </source>
</evidence>
<feature type="active site" description="Proton acceptor" evidence="15">
    <location>
        <position position="81"/>
    </location>
</feature>
<dbReference type="InterPro" id="IPR033905">
    <property type="entry name" value="Secretory_peroxidase"/>
</dbReference>
<evidence type="ECO:0000256" key="2">
    <source>
        <dbReference type="ARBA" id="ARBA00004613"/>
    </source>
</evidence>
<evidence type="ECO:0000256" key="20">
    <source>
        <dbReference type="RuleBase" id="RU362060"/>
    </source>
</evidence>
<organism evidence="22 23">
    <name type="scientific">Rhynchospora breviuscula</name>
    <dbReference type="NCBI Taxonomy" id="2022672"/>
    <lineage>
        <taxon>Eukaryota</taxon>
        <taxon>Viridiplantae</taxon>
        <taxon>Streptophyta</taxon>
        <taxon>Embryophyta</taxon>
        <taxon>Tracheophyta</taxon>
        <taxon>Spermatophyta</taxon>
        <taxon>Magnoliopsida</taxon>
        <taxon>Liliopsida</taxon>
        <taxon>Poales</taxon>
        <taxon>Cyperaceae</taxon>
        <taxon>Cyperoideae</taxon>
        <taxon>Rhynchosporeae</taxon>
        <taxon>Rhynchospora</taxon>
    </lineage>
</organism>
<feature type="binding site" evidence="16">
    <location>
        <position position="180"/>
    </location>
    <ligand>
        <name>substrate</name>
    </ligand>
</feature>
<comment type="similarity">
    <text evidence="20">Belongs to the peroxidase family. Classical plant (class III) peroxidase subfamily.</text>
</comment>
<dbReference type="Proteomes" id="UP001151287">
    <property type="component" value="Unassembled WGS sequence"/>
</dbReference>
<evidence type="ECO:0000256" key="15">
    <source>
        <dbReference type="PIRSR" id="PIRSR600823-1"/>
    </source>
</evidence>
<dbReference type="InterPro" id="IPR000823">
    <property type="entry name" value="Peroxidase_pln"/>
</dbReference>
<keyword evidence="10 20" id="KW-0560">Oxidoreductase</keyword>
<keyword evidence="5 20" id="KW-0575">Peroxidase</keyword>
<dbReference type="Gene3D" id="1.10.420.10">
    <property type="entry name" value="Peroxidase, domain 2"/>
    <property type="match status" value="1"/>
</dbReference>
<keyword evidence="9 17" id="KW-0106">Calcium</keyword>
<protein>
    <recommendedName>
        <fullName evidence="4 20">Peroxidase</fullName>
        <ecNumber evidence="4 20">1.11.1.7</ecNumber>
    </recommendedName>
</protein>
<dbReference type="GO" id="GO:0006979">
    <property type="term" value="P:response to oxidative stress"/>
    <property type="evidence" value="ECO:0007669"/>
    <property type="project" value="UniProtKB-UniRule"/>
</dbReference>
<evidence type="ECO:0000313" key="23">
    <source>
        <dbReference type="Proteomes" id="UP001151287"/>
    </source>
</evidence>
<name>A0A9Q0CDA1_9POAL</name>
<dbReference type="InterPro" id="IPR010255">
    <property type="entry name" value="Haem_peroxidase_sf"/>
</dbReference>
<feature type="disulfide bond" evidence="19">
    <location>
        <begin position="83"/>
        <end position="88"/>
    </location>
</feature>
<reference evidence="22" key="1">
    <citation type="journal article" date="2022" name="Cell">
        <title>Repeat-based holocentromeres influence genome architecture and karyotype evolution.</title>
        <authorList>
            <person name="Hofstatter P.G."/>
            <person name="Thangavel G."/>
            <person name="Lux T."/>
            <person name="Neumann P."/>
            <person name="Vondrak T."/>
            <person name="Novak P."/>
            <person name="Zhang M."/>
            <person name="Costa L."/>
            <person name="Castellani M."/>
            <person name="Scott A."/>
            <person name="Toegelov H."/>
            <person name="Fuchs J."/>
            <person name="Mata-Sucre Y."/>
            <person name="Dias Y."/>
            <person name="Vanzela A.L.L."/>
            <person name="Huettel B."/>
            <person name="Almeida C.C.S."/>
            <person name="Simkova H."/>
            <person name="Souza G."/>
            <person name="Pedrosa-Harand A."/>
            <person name="Macas J."/>
            <person name="Mayer K.F.X."/>
            <person name="Houben A."/>
            <person name="Marques A."/>
        </authorList>
    </citation>
    <scope>NUCLEOTIDE SEQUENCE</scope>
    <source>
        <strain evidence="22">RhyBre1mFocal</strain>
    </source>
</reference>
<evidence type="ECO:0000256" key="18">
    <source>
        <dbReference type="PIRSR" id="PIRSR600823-4"/>
    </source>
</evidence>
<keyword evidence="6 20" id="KW-0349">Heme</keyword>
<feature type="disulfide bond" evidence="19">
    <location>
        <begin position="137"/>
        <end position="331"/>
    </location>
</feature>
<evidence type="ECO:0000256" key="7">
    <source>
        <dbReference type="ARBA" id="ARBA00022723"/>
    </source>
</evidence>